<organism evidence="2 3">
    <name type="scientific">Capsicum baccatum</name>
    <name type="common">Peruvian pepper</name>
    <dbReference type="NCBI Taxonomy" id="33114"/>
    <lineage>
        <taxon>Eukaryota</taxon>
        <taxon>Viridiplantae</taxon>
        <taxon>Streptophyta</taxon>
        <taxon>Embryophyta</taxon>
        <taxon>Tracheophyta</taxon>
        <taxon>Spermatophyta</taxon>
        <taxon>Magnoliopsida</taxon>
        <taxon>eudicotyledons</taxon>
        <taxon>Gunneridae</taxon>
        <taxon>Pentapetalae</taxon>
        <taxon>asterids</taxon>
        <taxon>lamiids</taxon>
        <taxon>Solanales</taxon>
        <taxon>Solanaceae</taxon>
        <taxon>Solanoideae</taxon>
        <taxon>Capsiceae</taxon>
        <taxon>Capsicum</taxon>
    </lineage>
</organism>
<gene>
    <name evidence="2" type="ORF">CQW23_12308</name>
</gene>
<dbReference type="Proteomes" id="UP000224567">
    <property type="component" value="Unassembled WGS sequence"/>
</dbReference>
<dbReference type="STRING" id="33114.A0A2G2WSF2"/>
<dbReference type="PANTHER" id="PTHR18929">
    <property type="entry name" value="PROTEIN DISULFIDE ISOMERASE"/>
    <property type="match status" value="1"/>
</dbReference>
<dbReference type="EMBL" id="MLFT02000005">
    <property type="protein sequence ID" value="PHT48100.1"/>
    <property type="molecule type" value="Genomic_DNA"/>
</dbReference>
<dbReference type="InterPro" id="IPR036249">
    <property type="entry name" value="Thioredoxin-like_sf"/>
</dbReference>
<proteinExistence type="inferred from homology"/>
<comment type="similarity">
    <text evidence="1">Belongs to the protein disulfide isomerase family.</text>
</comment>
<dbReference type="OrthoDB" id="427280at2759"/>
<dbReference type="SUPFAM" id="SSF52833">
    <property type="entry name" value="Thioredoxin-like"/>
    <property type="match status" value="1"/>
</dbReference>
<protein>
    <submittedName>
        <fullName evidence="2">Uncharacterized protein</fullName>
    </submittedName>
</protein>
<keyword evidence="3" id="KW-1185">Reference proteome</keyword>
<sequence>MQNFIGETSVPIMAILDDNPENQQFANHFLHSSVDKVFLFLNFNTDLDAFKFKYYDLAVSYKGKEANFLLGDVETGTFILRTFHGRHKIFSAICTQPDNLASWLKDCKDRKVKPYLKSQPIPEVNNKPVKDGMENRLPRYLFKVQGFPTLYLRSAIASFPWFDGNRTQEAIIEFIQTNRGTPAPSNFVKSDLTVSEMAQKEPMKDEL</sequence>
<name>A0A2G2WSF2_CAPBA</name>
<reference evidence="2 3" key="1">
    <citation type="journal article" date="2017" name="Genome Biol.">
        <title>New reference genome sequences of hot pepper reveal the massive evolution of plant disease-resistance genes by retroduplication.</title>
        <authorList>
            <person name="Kim S."/>
            <person name="Park J."/>
            <person name="Yeom S.I."/>
            <person name="Kim Y.M."/>
            <person name="Seo E."/>
            <person name="Kim K.T."/>
            <person name="Kim M.S."/>
            <person name="Lee J.M."/>
            <person name="Cheong K."/>
            <person name="Shin H.S."/>
            <person name="Kim S.B."/>
            <person name="Han K."/>
            <person name="Lee J."/>
            <person name="Park M."/>
            <person name="Lee H.A."/>
            <person name="Lee H.Y."/>
            <person name="Lee Y."/>
            <person name="Oh S."/>
            <person name="Lee J.H."/>
            <person name="Choi E."/>
            <person name="Choi E."/>
            <person name="Lee S.E."/>
            <person name="Jeon J."/>
            <person name="Kim H."/>
            <person name="Choi G."/>
            <person name="Song H."/>
            <person name="Lee J."/>
            <person name="Lee S.C."/>
            <person name="Kwon J.K."/>
            <person name="Lee H.Y."/>
            <person name="Koo N."/>
            <person name="Hong Y."/>
            <person name="Kim R.W."/>
            <person name="Kang W.H."/>
            <person name="Huh J.H."/>
            <person name="Kang B.C."/>
            <person name="Yang T.J."/>
            <person name="Lee Y.H."/>
            <person name="Bennetzen J.L."/>
            <person name="Choi D."/>
        </authorList>
    </citation>
    <scope>NUCLEOTIDE SEQUENCE [LARGE SCALE GENOMIC DNA]</scope>
    <source>
        <strain evidence="3">cv. PBC81</strain>
    </source>
</reference>
<dbReference type="GO" id="GO:0005783">
    <property type="term" value="C:endoplasmic reticulum"/>
    <property type="evidence" value="ECO:0007669"/>
    <property type="project" value="TreeGrafter"/>
</dbReference>
<dbReference type="AlphaFoldDB" id="A0A2G2WSF2"/>
<accession>A0A2G2WSF2</accession>
<evidence type="ECO:0000313" key="2">
    <source>
        <dbReference type="EMBL" id="PHT48100.1"/>
    </source>
</evidence>
<dbReference type="PANTHER" id="PTHR18929:SF208">
    <property type="entry name" value="PROTEIN DISULFIDE-ISOMERASE"/>
    <property type="match status" value="1"/>
</dbReference>
<dbReference type="GO" id="GO:0006457">
    <property type="term" value="P:protein folding"/>
    <property type="evidence" value="ECO:0007669"/>
    <property type="project" value="TreeGrafter"/>
</dbReference>
<dbReference type="GO" id="GO:0003756">
    <property type="term" value="F:protein disulfide isomerase activity"/>
    <property type="evidence" value="ECO:0007669"/>
    <property type="project" value="TreeGrafter"/>
</dbReference>
<comment type="caution">
    <text evidence="2">The sequence shown here is derived from an EMBL/GenBank/DDBJ whole genome shotgun (WGS) entry which is preliminary data.</text>
</comment>
<dbReference type="GO" id="GO:0034976">
    <property type="term" value="P:response to endoplasmic reticulum stress"/>
    <property type="evidence" value="ECO:0007669"/>
    <property type="project" value="TreeGrafter"/>
</dbReference>
<evidence type="ECO:0000256" key="1">
    <source>
        <dbReference type="ARBA" id="ARBA00006347"/>
    </source>
</evidence>
<evidence type="ECO:0000313" key="3">
    <source>
        <dbReference type="Proteomes" id="UP000224567"/>
    </source>
</evidence>
<reference evidence="3" key="2">
    <citation type="journal article" date="2017" name="J. Anim. Genet.">
        <title>Multiple reference genome sequences of hot pepper reveal the massive evolution of plant disease resistance genes by retroduplication.</title>
        <authorList>
            <person name="Kim S."/>
            <person name="Park J."/>
            <person name="Yeom S.-I."/>
            <person name="Kim Y.-M."/>
            <person name="Seo E."/>
            <person name="Kim K.-T."/>
            <person name="Kim M.-S."/>
            <person name="Lee J.M."/>
            <person name="Cheong K."/>
            <person name="Shin H.-S."/>
            <person name="Kim S.-B."/>
            <person name="Han K."/>
            <person name="Lee J."/>
            <person name="Park M."/>
            <person name="Lee H.-A."/>
            <person name="Lee H.-Y."/>
            <person name="Lee Y."/>
            <person name="Oh S."/>
            <person name="Lee J.H."/>
            <person name="Choi E."/>
            <person name="Choi E."/>
            <person name="Lee S.E."/>
            <person name="Jeon J."/>
            <person name="Kim H."/>
            <person name="Choi G."/>
            <person name="Song H."/>
            <person name="Lee J."/>
            <person name="Lee S.-C."/>
            <person name="Kwon J.-K."/>
            <person name="Lee H.-Y."/>
            <person name="Koo N."/>
            <person name="Hong Y."/>
            <person name="Kim R.W."/>
            <person name="Kang W.-H."/>
            <person name="Huh J.H."/>
            <person name="Kang B.-C."/>
            <person name="Yang T.-J."/>
            <person name="Lee Y.-H."/>
            <person name="Bennetzen J.L."/>
            <person name="Choi D."/>
        </authorList>
    </citation>
    <scope>NUCLEOTIDE SEQUENCE [LARGE SCALE GENOMIC DNA]</scope>
    <source>
        <strain evidence="3">cv. PBC81</strain>
    </source>
</reference>
<dbReference type="Gene3D" id="3.40.30.10">
    <property type="entry name" value="Glutaredoxin"/>
    <property type="match status" value="1"/>
</dbReference>